<reference evidence="2" key="1">
    <citation type="journal article" date="2023" name="G3 (Bethesda)">
        <title>Genome assembly and association tests identify interacting loci associated with vigor, precocity, and sex in interspecific pistachio rootstocks.</title>
        <authorList>
            <person name="Palmer W."/>
            <person name="Jacygrad E."/>
            <person name="Sagayaradj S."/>
            <person name="Cavanaugh K."/>
            <person name="Han R."/>
            <person name="Bertier L."/>
            <person name="Beede B."/>
            <person name="Kafkas S."/>
            <person name="Golino D."/>
            <person name="Preece J."/>
            <person name="Michelmore R."/>
        </authorList>
    </citation>
    <scope>NUCLEOTIDE SEQUENCE [LARGE SCALE GENOMIC DNA]</scope>
</reference>
<gene>
    <name evidence="1" type="ORF">Pint_25104</name>
</gene>
<proteinExistence type="predicted"/>
<evidence type="ECO:0000313" key="1">
    <source>
        <dbReference type="EMBL" id="KAJ0035635.1"/>
    </source>
</evidence>
<dbReference type="EMBL" id="CM047742">
    <property type="protein sequence ID" value="KAJ0035635.1"/>
    <property type="molecule type" value="Genomic_DNA"/>
</dbReference>
<dbReference type="Proteomes" id="UP001163603">
    <property type="component" value="Chromosome 7"/>
</dbReference>
<sequence length="63" mass="7425">MLGICISEETSQGETILVKSRRISTHLRKQDGQVLDFVLFFWCLDRTRVGFCCWIGEFWKKLV</sequence>
<accession>A0ACC0YHA7</accession>
<organism evidence="1 2">
    <name type="scientific">Pistacia integerrima</name>
    <dbReference type="NCBI Taxonomy" id="434235"/>
    <lineage>
        <taxon>Eukaryota</taxon>
        <taxon>Viridiplantae</taxon>
        <taxon>Streptophyta</taxon>
        <taxon>Embryophyta</taxon>
        <taxon>Tracheophyta</taxon>
        <taxon>Spermatophyta</taxon>
        <taxon>Magnoliopsida</taxon>
        <taxon>eudicotyledons</taxon>
        <taxon>Gunneridae</taxon>
        <taxon>Pentapetalae</taxon>
        <taxon>rosids</taxon>
        <taxon>malvids</taxon>
        <taxon>Sapindales</taxon>
        <taxon>Anacardiaceae</taxon>
        <taxon>Pistacia</taxon>
    </lineage>
</organism>
<protein>
    <submittedName>
        <fullName evidence="1">Uncharacterized protein</fullName>
    </submittedName>
</protein>
<comment type="caution">
    <text evidence="1">The sequence shown here is derived from an EMBL/GenBank/DDBJ whole genome shotgun (WGS) entry which is preliminary data.</text>
</comment>
<evidence type="ECO:0000313" key="2">
    <source>
        <dbReference type="Proteomes" id="UP001163603"/>
    </source>
</evidence>
<name>A0ACC0YHA7_9ROSI</name>
<keyword evidence="2" id="KW-1185">Reference proteome</keyword>